<proteinExistence type="predicted"/>
<protein>
    <submittedName>
        <fullName evidence="3">Uncharacterized protein</fullName>
    </submittedName>
</protein>
<name>A0A841PP93_9BACL</name>
<keyword evidence="2" id="KW-0732">Signal</keyword>
<dbReference type="EMBL" id="JACHHJ010000001">
    <property type="protein sequence ID" value="MBB6448091.1"/>
    <property type="molecule type" value="Genomic_DNA"/>
</dbReference>
<dbReference type="AlphaFoldDB" id="A0A841PP93"/>
<evidence type="ECO:0000313" key="4">
    <source>
        <dbReference type="Proteomes" id="UP000568839"/>
    </source>
</evidence>
<dbReference type="Proteomes" id="UP000568839">
    <property type="component" value="Unassembled WGS sequence"/>
</dbReference>
<feature type="chain" id="PRO_5039569657" evidence="2">
    <location>
        <begin position="21"/>
        <end position="56"/>
    </location>
</feature>
<accession>A0A841PP93</accession>
<reference evidence="3 4" key="1">
    <citation type="submission" date="2020-08" db="EMBL/GenBank/DDBJ databases">
        <title>Genomic Encyclopedia of Type Strains, Phase IV (KMG-IV): sequencing the most valuable type-strain genomes for metagenomic binning, comparative biology and taxonomic classification.</title>
        <authorList>
            <person name="Goeker M."/>
        </authorList>
    </citation>
    <scope>NUCLEOTIDE SEQUENCE [LARGE SCALE GENOMIC DNA]</scope>
    <source>
        <strain evidence="3 4">DSM 21769</strain>
    </source>
</reference>
<keyword evidence="4" id="KW-1185">Reference proteome</keyword>
<feature type="signal peptide" evidence="2">
    <location>
        <begin position="1"/>
        <end position="20"/>
    </location>
</feature>
<evidence type="ECO:0000256" key="1">
    <source>
        <dbReference type="SAM" id="MobiDB-lite"/>
    </source>
</evidence>
<dbReference type="RefSeq" id="WP_184402128.1">
    <property type="nucleotide sequence ID" value="NZ_JACHHJ010000001.1"/>
</dbReference>
<organism evidence="3 4">
    <name type="scientific">Geomicrobium halophilum</name>
    <dbReference type="NCBI Taxonomy" id="549000"/>
    <lineage>
        <taxon>Bacteria</taxon>
        <taxon>Bacillati</taxon>
        <taxon>Bacillota</taxon>
        <taxon>Bacilli</taxon>
        <taxon>Bacillales</taxon>
        <taxon>Geomicrobium</taxon>
    </lineage>
</organism>
<comment type="caution">
    <text evidence="3">The sequence shown here is derived from an EMBL/GenBank/DDBJ whole genome shotgun (WGS) entry which is preliminary data.</text>
</comment>
<evidence type="ECO:0000313" key="3">
    <source>
        <dbReference type="EMBL" id="MBB6448091.1"/>
    </source>
</evidence>
<dbReference type="PROSITE" id="PS51257">
    <property type="entry name" value="PROKAR_LIPOPROTEIN"/>
    <property type="match status" value="1"/>
</dbReference>
<sequence>MNKKLLYGALSAIFSVGMLAACGDMEEDQDAPAGSEDESGMEEDSGAEDEEGGLDL</sequence>
<gene>
    <name evidence="3" type="ORF">HNR44_000040</name>
</gene>
<evidence type="ECO:0000256" key="2">
    <source>
        <dbReference type="SAM" id="SignalP"/>
    </source>
</evidence>
<feature type="region of interest" description="Disordered" evidence="1">
    <location>
        <begin position="25"/>
        <end position="56"/>
    </location>
</feature>